<dbReference type="Proteomes" id="UP001500804">
    <property type="component" value="Unassembled WGS sequence"/>
</dbReference>
<evidence type="ECO:0000259" key="7">
    <source>
        <dbReference type="Pfam" id="PF13537"/>
    </source>
</evidence>
<organism evidence="8 9">
    <name type="scientific">Pseudonocardia adelaidensis</name>
    <dbReference type="NCBI Taxonomy" id="648754"/>
    <lineage>
        <taxon>Bacteria</taxon>
        <taxon>Bacillati</taxon>
        <taxon>Actinomycetota</taxon>
        <taxon>Actinomycetes</taxon>
        <taxon>Pseudonocardiales</taxon>
        <taxon>Pseudonocardiaceae</taxon>
        <taxon>Pseudonocardia</taxon>
    </lineage>
</organism>
<dbReference type="CDD" id="cd01991">
    <property type="entry name" value="Asn_synthase_B_C"/>
    <property type="match status" value="1"/>
</dbReference>
<dbReference type="SUPFAM" id="SSF56235">
    <property type="entry name" value="N-terminal nucleophile aminohydrolases (Ntn hydrolases)"/>
    <property type="match status" value="1"/>
</dbReference>
<dbReference type="Pfam" id="PF00733">
    <property type="entry name" value="Asn_synthase"/>
    <property type="match status" value="1"/>
</dbReference>
<protein>
    <recommendedName>
        <fullName evidence="2">asparagine synthase (glutamine-hydrolyzing)</fullName>
        <ecNumber evidence="2">6.3.5.4</ecNumber>
    </recommendedName>
</protein>
<dbReference type="InterPro" id="IPR001962">
    <property type="entry name" value="Asn_synthase"/>
</dbReference>
<keyword evidence="3" id="KW-0061">Asparagine biosynthesis</keyword>
<dbReference type="Gene3D" id="3.40.50.620">
    <property type="entry name" value="HUPs"/>
    <property type="match status" value="1"/>
</dbReference>
<dbReference type="SUPFAM" id="SSF52402">
    <property type="entry name" value="Adenine nucleotide alpha hydrolases-like"/>
    <property type="match status" value="1"/>
</dbReference>
<evidence type="ECO:0000313" key="9">
    <source>
        <dbReference type="Proteomes" id="UP001500804"/>
    </source>
</evidence>
<sequence length="651" mass="68839">MSRTGYVIGAGLASGPVEVDGWCVAGEVTLHNAAALRVQLAAAGAPAPDGCGDLELLARSFVRLGRAGLRAANGMFTVALSRADELVLIRDHVGARTAYYAHTPRGWAAASSLRLLRDHVVAWRVDLPAIATFLTFAYLPGTETLVEGVSELMPGRITRLGPGGAAASEAFWEPQERIDADAEHVGRLREVLEQATAARLPEAKPVAVTLSGGIDSSLVTALAAKLHTHPVHTYSISFGDELPNELAYSGLVAVHCGTAHRALRVDGAQVAGRLAETVALLDNPVGDPLTVPNLMLAEAMAADGMGVALNGEGGDPVFGGPKNVPMLMFELHRVDPSPDARADAYLRSYRKCGEDLPRLLTPAVREALTSAPPLRRLVQPYLEGPMTAQLNRLLHANLRTKGAHHILPKVERLTAARGVEARAPCSTRSSSISPSPCRRGSNSWTGRRSGCSSRPSPTCCPTRSCTGPRAGCGCRCSSGCVGRFATSRRRAAVPVGDGPRPAAARCRGGLARGAGKPSLPARRQALAGADARALAARPRGLIPAQFAHVTDRCHQIDDEVWAAYSARLDRGLDELQVEMARAADHPDSGPSVDDVVFVRTARLQLDGVLVRLDVPGAAPDQARVRKLAARNQRTRGSGLEQAMAELRRAAR</sequence>
<evidence type="ECO:0000313" key="8">
    <source>
        <dbReference type="EMBL" id="GAA5141737.1"/>
    </source>
</evidence>
<dbReference type="InterPro" id="IPR017932">
    <property type="entry name" value="GATase_2_dom"/>
</dbReference>
<evidence type="ECO:0000256" key="1">
    <source>
        <dbReference type="ARBA" id="ARBA00005187"/>
    </source>
</evidence>
<keyword evidence="9" id="KW-1185">Reference proteome</keyword>
<dbReference type="InterPro" id="IPR014729">
    <property type="entry name" value="Rossmann-like_a/b/a_fold"/>
</dbReference>
<evidence type="ECO:0000256" key="5">
    <source>
        <dbReference type="SAM" id="MobiDB-lite"/>
    </source>
</evidence>
<evidence type="ECO:0000259" key="6">
    <source>
        <dbReference type="Pfam" id="PF00733"/>
    </source>
</evidence>
<feature type="domain" description="Asparagine synthetase" evidence="6">
    <location>
        <begin position="188"/>
        <end position="425"/>
    </location>
</feature>
<dbReference type="EMBL" id="BAABJO010000055">
    <property type="protein sequence ID" value="GAA5141737.1"/>
    <property type="molecule type" value="Genomic_DNA"/>
</dbReference>
<dbReference type="PANTHER" id="PTHR43284:SF1">
    <property type="entry name" value="ASPARAGINE SYNTHETASE"/>
    <property type="match status" value="1"/>
</dbReference>
<feature type="domain" description="Glutamine amidotransferase type-2" evidence="7">
    <location>
        <begin position="26"/>
        <end position="116"/>
    </location>
</feature>
<keyword evidence="3" id="KW-0028">Amino-acid biosynthesis</keyword>
<proteinExistence type="predicted"/>
<gene>
    <name evidence="8" type="ORF">GCM10023320_81120</name>
</gene>
<dbReference type="InterPro" id="IPR051786">
    <property type="entry name" value="ASN_synthetase/amidase"/>
</dbReference>
<comment type="caution">
    <text evidence="8">The sequence shown here is derived from an EMBL/GenBank/DDBJ whole genome shotgun (WGS) entry which is preliminary data.</text>
</comment>
<comment type="pathway">
    <text evidence="1">Amino-acid biosynthesis; L-asparagine biosynthesis; L-asparagine from L-aspartate (L-Gln route): step 1/1.</text>
</comment>
<dbReference type="Gene3D" id="3.60.20.10">
    <property type="entry name" value="Glutamine Phosphoribosylpyrophosphate, subunit 1, domain 1"/>
    <property type="match status" value="1"/>
</dbReference>
<evidence type="ECO:0000256" key="2">
    <source>
        <dbReference type="ARBA" id="ARBA00012737"/>
    </source>
</evidence>
<dbReference type="Pfam" id="PF13537">
    <property type="entry name" value="GATase_7"/>
    <property type="match status" value="1"/>
</dbReference>
<dbReference type="EC" id="6.3.5.4" evidence="2"/>
<reference evidence="9" key="1">
    <citation type="journal article" date="2019" name="Int. J. Syst. Evol. Microbiol.">
        <title>The Global Catalogue of Microorganisms (GCM) 10K type strain sequencing project: providing services to taxonomists for standard genome sequencing and annotation.</title>
        <authorList>
            <consortium name="The Broad Institute Genomics Platform"/>
            <consortium name="The Broad Institute Genome Sequencing Center for Infectious Disease"/>
            <person name="Wu L."/>
            <person name="Ma J."/>
        </authorList>
    </citation>
    <scope>NUCLEOTIDE SEQUENCE [LARGE SCALE GENOMIC DNA]</scope>
    <source>
        <strain evidence="9">JCM 18302</strain>
    </source>
</reference>
<comment type="catalytic activity">
    <reaction evidence="4">
        <text>L-aspartate + L-glutamine + ATP + H2O = L-asparagine + L-glutamate + AMP + diphosphate + H(+)</text>
        <dbReference type="Rhea" id="RHEA:12228"/>
        <dbReference type="ChEBI" id="CHEBI:15377"/>
        <dbReference type="ChEBI" id="CHEBI:15378"/>
        <dbReference type="ChEBI" id="CHEBI:29985"/>
        <dbReference type="ChEBI" id="CHEBI:29991"/>
        <dbReference type="ChEBI" id="CHEBI:30616"/>
        <dbReference type="ChEBI" id="CHEBI:33019"/>
        <dbReference type="ChEBI" id="CHEBI:58048"/>
        <dbReference type="ChEBI" id="CHEBI:58359"/>
        <dbReference type="ChEBI" id="CHEBI:456215"/>
        <dbReference type="EC" id="6.3.5.4"/>
    </reaction>
</comment>
<evidence type="ECO:0000256" key="4">
    <source>
        <dbReference type="ARBA" id="ARBA00048741"/>
    </source>
</evidence>
<accession>A0ABP9PA24</accession>
<dbReference type="PANTHER" id="PTHR43284">
    <property type="entry name" value="ASPARAGINE SYNTHETASE (GLUTAMINE-HYDROLYZING)"/>
    <property type="match status" value="1"/>
</dbReference>
<dbReference type="InterPro" id="IPR029055">
    <property type="entry name" value="Ntn_hydrolases_N"/>
</dbReference>
<feature type="region of interest" description="Disordered" evidence="5">
    <location>
        <begin position="424"/>
        <end position="457"/>
    </location>
</feature>
<evidence type="ECO:0000256" key="3">
    <source>
        <dbReference type="ARBA" id="ARBA00022888"/>
    </source>
</evidence>
<name>A0ABP9PA24_9PSEU</name>